<gene>
    <name evidence="2" type="ORF">HUJ06_027825</name>
</gene>
<evidence type="ECO:0000313" key="2">
    <source>
        <dbReference type="EMBL" id="DAD26357.1"/>
    </source>
</evidence>
<feature type="compositionally biased region" description="Basic residues" evidence="1">
    <location>
        <begin position="1"/>
        <end position="14"/>
    </location>
</feature>
<name>A0A822Y1M2_NELNU</name>
<feature type="compositionally biased region" description="Basic and acidic residues" evidence="1">
    <location>
        <begin position="25"/>
        <end position="34"/>
    </location>
</feature>
<sequence length="219" mass="24143">MAHEHRGRRGKARKGLMGGGIVATGEDRKSRLTLERITSSRAELSSLRQNLTFPGSATGRATPPPPFPPPPPPSNPSPTSTAAFDCSGGIELNSGESTTGPSPSLSPSLFEILEFNFDFLHLGDKRNICNGNDNNVQNRQGRCFFYHPQNSETNNFDSSRGLHQARYARSLCLRHHRHWHRIVCDLVSSRPAIRTGGQIWGMVEPSNTGRFCVFCANLF</sequence>
<protein>
    <submittedName>
        <fullName evidence="2">Uncharacterized protein</fullName>
    </submittedName>
</protein>
<organism evidence="2 3">
    <name type="scientific">Nelumbo nucifera</name>
    <name type="common">Sacred lotus</name>
    <dbReference type="NCBI Taxonomy" id="4432"/>
    <lineage>
        <taxon>Eukaryota</taxon>
        <taxon>Viridiplantae</taxon>
        <taxon>Streptophyta</taxon>
        <taxon>Embryophyta</taxon>
        <taxon>Tracheophyta</taxon>
        <taxon>Spermatophyta</taxon>
        <taxon>Magnoliopsida</taxon>
        <taxon>Proteales</taxon>
        <taxon>Nelumbonaceae</taxon>
        <taxon>Nelumbo</taxon>
    </lineage>
</organism>
<dbReference type="EMBL" id="DUZY01000002">
    <property type="protein sequence ID" value="DAD26357.1"/>
    <property type="molecule type" value="Genomic_DNA"/>
</dbReference>
<evidence type="ECO:0000256" key="1">
    <source>
        <dbReference type="SAM" id="MobiDB-lite"/>
    </source>
</evidence>
<dbReference type="Proteomes" id="UP000607653">
    <property type="component" value="Unassembled WGS sequence"/>
</dbReference>
<feature type="compositionally biased region" description="Polar residues" evidence="1">
    <location>
        <begin position="36"/>
        <end position="55"/>
    </location>
</feature>
<accession>A0A822Y1M2</accession>
<proteinExistence type="predicted"/>
<evidence type="ECO:0000313" key="3">
    <source>
        <dbReference type="Proteomes" id="UP000607653"/>
    </source>
</evidence>
<comment type="caution">
    <text evidence="2">The sequence shown here is derived from an EMBL/GenBank/DDBJ whole genome shotgun (WGS) entry which is preliminary data.</text>
</comment>
<reference evidence="2 3" key="1">
    <citation type="journal article" date="2020" name="Mol. Biol. Evol.">
        <title>Distinct Expression and Methylation Patterns for Genes with Different Fates following a Single Whole-Genome Duplication in Flowering Plants.</title>
        <authorList>
            <person name="Shi T."/>
            <person name="Rahmani R.S."/>
            <person name="Gugger P.F."/>
            <person name="Wang M."/>
            <person name="Li H."/>
            <person name="Zhang Y."/>
            <person name="Li Z."/>
            <person name="Wang Q."/>
            <person name="Van de Peer Y."/>
            <person name="Marchal K."/>
            <person name="Chen J."/>
        </authorList>
    </citation>
    <scope>NUCLEOTIDE SEQUENCE [LARGE SCALE GENOMIC DNA]</scope>
    <source>
        <tissue evidence="2">Leaf</tissue>
    </source>
</reference>
<feature type="compositionally biased region" description="Pro residues" evidence="1">
    <location>
        <begin position="62"/>
        <end position="76"/>
    </location>
</feature>
<dbReference type="AlphaFoldDB" id="A0A822Y1M2"/>
<feature type="region of interest" description="Disordered" evidence="1">
    <location>
        <begin position="1"/>
        <end position="105"/>
    </location>
</feature>
<keyword evidence="3" id="KW-1185">Reference proteome</keyword>
<feature type="compositionally biased region" description="Low complexity" evidence="1">
    <location>
        <begin position="94"/>
        <end position="105"/>
    </location>
</feature>